<accession>A0A1G6GR13</accession>
<reference evidence="2" key="1">
    <citation type="submission" date="2016-09" db="EMBL/GenBank/DDBJ databases">
        <authorList>
            <person name="Varghese N."/>
            <person name="Submissions S."/>
        </authorList>
    </citation>
    <scope>NUCLEOTIDE SEQUENCE [LARGE SCALE GENOMIC DNA]</scope>
    <source>
        <strain evidence="2">ANC 4422</strain>
    </source>
</reference>
<proteinExistence type="predicted"/>
<dbReference type="EMBL" id="FMYL01000002">
    <property type="protein sequence ID" value="SDB84175.1"/>
    <property type="molecule type" value="Genomic_DNA"/>
</dbReference>
<dbReference type="RefSeq" id="WP_092746716.1">
    <property type="nucleotide sequence ID" value="NZ_FMYL01000002.1"/>
</dbReference>
<organism evidence="1 2">
    <name type="scientific">Acinetobacter boissieri</name>
    <dbReference type="NCBI Taxonomy" id="1219383"/>
    <lineage>
        <taxon>Bacteria</taxon>
        <taxon>Pseudomonadati</taxon>
        <taxon>Pseudomonadota</taxon>
        <taxon>Gammaproteobacteria</taxon>
        <taxon>Moraxellales</taxon>
        <taxon>Moraxellaceae</taxon>
        <taxon>Acinetobacter</taxon>
    </lineage>
</organism>
<dbReference type="AlphaFoldDB" id="A0A1G6GR13"/>
<evidence type="ECO:0000313" key="2">
    <source>
        <dbReference type="Proteomes" id="UP000242501"/>
    </source>
</evidence>
<sequence>MLIITALICTTSSYADHKLRIKTDGAATKSLYLVGKDQLGNLNNGFCIQNLNLKPGWFETPFILQDGSTYSVLGFSSRDCTAGLRKTIRDKVPTNDGLRYVWVPLF</sequence>
<gene>
    <name evidence="1" type="ORF">SAMN05421733_10211</name>
</gene>
<name>A0A1G6GR13_9GAMM</name>
<keyword evidence="2" id="KW-1185">Reference proteome</keyword>
<dbReference type="Proteomes" id="UP000242501">
    <property type="component" value="Unassembled WGS sequence"/>
</dbReference>
<protein>
    <submittedName>
        <fullName evidence="1">Uncharacterized protein</fullName>
    </submittedName>
</protein>
<evidence type="ECO:0000313" key="1">
    <source>
        <dbReference type="EMBL" id="SDB84175.1"/>
    </source>
</evidence>